<feature type="transmembrane region" description="Helical" evidence="1">
    <location>
        <begin position="12"/>
        <end position="33"/>
    </location>
</feature>
<feature type="domain" description="DUF4395" evidence="2">
    <location>
        <begin position="7"/>
        <end position="131"/>
    </location>
</feature>
<accession>A0ABX3ZIP9</accession>
<proteinExistence type="predicted"/>
<organism evidence="3 4">
    <name type="scientific">Solibacillus kalamii</name>
    <dbReference type="NCBI Taxonomy" id="1748298"/>
    <lineage>
        <taxon>Bacteria</taxon>
        <taxon>Bacillati</taxon>
        <taxon>Bacillota</taxon>
        <taxon>Bacilli</taxon>
        <taxon>Bacillales</taxon>
        <taxon>Caryophanaceae</taxon>
        <taxon>Solibacillus</taxon>
    </lineage>
</organism>
<keyword evidence="1" id="KW-0812">Transmembrane</keyword>
<evidence type="ECO:0000259" key="2">
    <source>
        <dbReference type="Pfam" id="PF14340"/>
    </source>
</evidence>
<dbReference type="Pfam" id="PF14340">
    <property type="entry name" value="DUF4395"/>
    <property type="match status" value="1"/>
</dbReference>
<dbReference type="EMBL" id="NHNT01000004">
    <property type="protein sequence ID" value="OUZ39314.1"/>
    <property type="molecule type" value="Genomic_DNA"/>
</dbReference>
<reference evidence="3 4" key="1">
    <citation type="journal article" date="2017" name="Int. J. Syst. Evol. Microbiol.">
        <title>Solibacillus kalamii sp. nov., isolated from a high-efficiency particulate arrestance filter system used in the International Space Station.</title>
        <authorList>
            <person name="Checinska Sielaff A."/>
            <person name="Kumar R.M."/>
            <person name="Pal D."/>
            <person name="Mayilraj S."/>
            <person name="Venkateswaran K."/>
        </authorList>
    </citation>
    <scope>NUCLEOTIDE SEQUENCE [LARGE SCALE GENOMIC DNA]</scope>
    <source>
        <strain evidence="3 4">ISSFR-015</strain>
    </source>
</reference>
<feature type="transmembrane region" description="Helical" evidence="1">
    <location>
        <begin position="102"/>
        <end position="128"/>
    </location>
</feature>
<evidence type="ECO:0000313" key="3">
    <source>
        <dbReference type="EMBL" id="OUZ39314.1"/>
    </source>
</evidence>
<keyword evidence="1" id="KW-0472">Membrane</keyword>
<evidence type="ECO:0000256" key="1">
    <source>
        <dbReference type="SAM" id="Phobius"/>
    </source>
</evidence>
<protein>
    <recommendedName>
        <fullName evidence="2">DUF4395 domain-containing protein</fullName>
    </recommendedName>
</protein>
<gene>
    <name evidence="3" type="ORF">CBM15_08650</name>
</gene>
<evidence type="ECO:0000313" key="4">
    <source>
        <dbReference type="Proteomes" id="UP000196594"/>
    </source>
</evidence>
<name>A0ABX3ZIP9_9BACL</name>
<dbReference type="PIRSF" id="PIRSF030042">
    <property type="entry name" value="UCP030042"/>
    <property type="match status" value="1"/>
</dbReference>
<dbReference type="InterPro" id="IPR016942">
    <property type="entry name" value="UCP030042"/>
</dbReference>
<keyword evidence="4" id="KW-1185">Reference proteome</keyword>
<comment type="caution">
    <text evidence="3">The sequence shown here is derived from an EMBL/GenBank/DDBJ whole genome shotgun (WGS) entry which is preliminary data.</text>
</comment>
<dbReference type="Proteomes" id="UP000196594">
    <property type="component" value="Unassembled WGS sequence"/>
</dbReference>
<feature type="transmembrane region" description="Helical" evidence="1">
    <location>
        <begin position="78"/>
        <end position="96"/>
    </location>
</feature>
<feature type="transmembrane region" description="Helical" evidence="1">
    <location>
        <begin position="39"/>
        <end position="57"/>
    </location>
</feature>
<keyword evidence="1" id="KW-1133">Transmembrane helix</keyword>
<dbReference type="InterPro" id="IPR025508">
    <property type="entry name" value="DUF4395"/>
</dbReference>
<sequence>MTKPISIPRPLVRVNQWVIFLSVVITWVTGQYWILGIPLIANLLGIFTGFNPIMRFAKLFLTKDVKSYIPEEIGQQKFNSAIASLCLAGGIAGFAFNLPVVGYSFTIMVAVASFVAILGFCIGCFMLFQYKQYQYRRSLKNT</sequence>
<dbReference type="RefSeq" id="WP_087617146.1">
    <property type="nucleotide sequence ID" value="NZ_JAFBEY010000003.1"/>
</dbReference>